<dbReference type="GO" id="GO:0005829">
    <property type="term" value="C:cytosol"/>
    <property type="evidence" value="ECO:0007669"/>
    <property type="project" value="TreeGrafter"/>
</dbReference>
<dbReference type="InterPro" id="IPR036788">
    <property type="entry name" value="T_IF-3_C_sf"/>
</dbReference>
<dbReference type="FunFam" id="3.10.20.80:FF:000001">
    <property type="entry name" value="Translation initiation factor IF-3"/>
    <property type="match status" value="1"/>
</dbReference>
<dbReference type="Pfam" id="PF00707">
    <property type="entry name" value="IF3_C"/>
    <property type="match status" value="1"/>
</dbReference>
<evidence type="ECO:0000256" key="1">
    <source>
        <dbReference type="ARBA" id="ARBA00005439"/>
    </source>
</evidence>
<evidence type="ECO:0000259" key="5">
    <source>
        <dbReference type="Pfam" id="PF00707"/>
    </source>
</evidence>
<name>A0A1F7X146_9BACT</name>
<gene>
    <name evidence="7" type="ORF">A2159_02185</name>
</gene>
<dbReference type="Pfam" id="PF05198">
    <property type="entry name" value="IF3_N"/>
    <property type="match status" value="1"/>
</dbReference>
<dbReference type="Proteomes" id="UP000179219">
    <property type="component" value="Unassembled WGS sequence"/>
</dbReference>
<evidence type="ECO:0000256" key="2">
    <source>
        <dbReference type="ARBA" id="ARBA00022540"/>
    </source>
</evidence>
<evidence type="ECO:0000313" key="8">
    <source>
        <dbReference type="Proteomes" id="UP000179219"/>
    </source>
</evidence>
<dbReference type="Gene3D" id="3.30.110.10">
    <property type="entry name" value="Translation initiation factor 3 (IF-3), C-terminal domain"/>
    <property type="match status" value="1"/>
</dbReference>
<dbReference type="SUPFAM" id="SSF55200">
    <property type="entry name" value="Translation initiation factor IF3, C-terminal domain"/>
    <property type="match status" value="1"/>
</dbReference>
<organism evidence="7 8">
    <name type="scientific">Candidatus Woesebacteria bacterium RBG_13_34_9</name>
    <dbReference type="NCBI Taxonomy" id="1802477"/>
    <lineage>
        <taxon>Bacteria</taxon>
        <taxon>Candidatus Woeseibacteriota</taxon>
    </lineage>
</organism>
<keyword evidence="3" id="KW-0648">Protein biosynthesis</keyword>
<dbReference type="InterPro" id="IPR019814">
    <property type="entry name" value="Translation_initiation_fac_3_N"/>
</dbReference>
<proteinExistence type="inferred from homology"/>
<dbReference type="EMBL" id="MGFP01000039">
    <property type="protein sequence ID" value="OGM08796.1"/>
    <property type="molecule type" value="Genomic_DNA"/>
</dbReference>
<dbReference type="InterPro" id="IPR019815">
    <property type="entry name" value="Translation_initiation_fac_3_C"/>
</dbReference>
<dbReference type="PANTHER" id="PTHR10938:SF0">
    <property type="entry name" value="TRANSLATION INITIATION FACTOR IF-3, MITOCHONDRIAL"/>
    <property type="match status" value="1"/>
</dbReference>
<dbReference type="NCBIfam" id="TIGR00168">
    <property type="entry name" value="infC"/>
    <property type="match status" value="1"/>
</dbReference>
<dbReference type="Gene3D" id="3.10.20.80">
    <property type="entry name" value="Translation initiation factor 3 (IF-3), N-terminal domain"/>
    <property type="match status" value="1"/>
</dbReference>
<dbReference type="PANTHER" id="PTHR10938">
    <property type="entry name" value="TRANSLATION INITIATION FACTOR IF-3"/>
    <property type="match status" value="1"/>
</dbReference>
<accession>A0A1F7X146</accession>
<reference evidence="7 8" key="1">
    <citation type="journal article" date="2016" name="Nat. Commun.">
        <title>Thousands of microbial genomes shed light on interconnected biogeochemical processes in an aquifer system.</title>
        <authorList>
            <person name="Anantharaman K."/>
            <person name="Brown C.T."/>
            <person name="Hug L.A."/>
            <person name="Sharon I."/>
            <person name="Castelle C.J."/>
            <person name="Probst A.J."/>
            <person name="Thomas B.C."/>
            <person name="Singh A."/>
            <person name="Wilkins M.J."/>
            <person name="Karaoz U."/>
            <person name="Brodie E.L."/>
            <person name="Williams K.H."/>
            <person name="Hubbard S.S."/>
            <person name="Banfield J.F."/>
        </authorList>
    </citation>
    <scope>NUCLEOTIDE SEQUENCE [LARGE SCALE GENOMIC DNA]</scope>
</reference>
<sequence>MKTSNLNWRINEYIRSPELRVIGQDGKQIGVLKREDALEKAKNLELDLVEIAPLAKPPVAKIVNIGKFKYEQEKKARKEKKRSKSGDLKEIRFSPFIAEHDYYNRLKRVREFLEDKNKVRVVVVFTYKQL</sequence>
<comment type="similarity">
    <text evidence="1">Belongs to the IF-3 family.</text>
</comment>
<dbReference type="InterPro" id="IPR001288">
    <property type="entry name" value="Translation_initiation_fac_3"/>
</dbReference>
<dbReference type="GO" id="GO:0032790">
    <property type="term" value="P:ribosome disassembly"/>
    <property type="evidence" value="ECO:0007669"/>
    <property type="project" value="TreeGrafter"/>
</dbReference>
<feature type="non-terminal residue" evidence="7">
    <location>
        <position position="130"/>
    </location>
</feature>
<evidence type="ECO:0000313" key="7">
    <source>
        <dbReference type="EMBL" id="OGM08796.1"/>
    </source>
</evidence>
<dbReference type="GO" id="GO:0016020">
    <property type="term" value="C:membrane"/>
    <property type="evidence" value="ECO:0007669"/>
    <property type="project" value="TreeGrafter"/>
</dbReference>
<evidence type="ECO:0000259" key="6">
    <source>
        <dbReference type="Pfam" id="PF05198"/>
    </source>
</evidence>
<feature type="domain" description="Translation initiation factor 3 N-terminal" evidence="6">
    <location>
        <begin position="10"/>
        <end position="78"/>
    </location>
</feature>
<evidence type="ECO:0000256" key="3">
    <source>
        <dbReference type="ARBA" id="ARBA00022917"/>
    </source>
</evidence>
<comment type="caution">
    <text evidence="7">The sequence shown here is derived from an EMBL/GenBank/DDBJ whole genome shotgun (WGS) entry which is preliminary data.</text>
</comment>
<dbReference type="GO" id="GO:0043022">
    <property type="term" value="F:ribosome binding"/>
    <property type="evidence" value="ECO:0007669"/>
    <property type="project" value="TreeGrafter"/>
</dbReference>
<evidence type="ECO:0000256" key="4">
    <source>
        <dbReference type="NCBIfam" id="TIGR00168"/>
    </source>
</evidence>
<dbReference type="SUPFAM" id="SSF54364">
    <property type="entry name" value="Translation initiation factor IF3, N-terminal domain"/>
    <property type="match status" value="1"/>
</dbReference>
<dbReference type="GO" id="GO:0003743">
    <property type="term" value="F:translation initiation factor activity"/>
    <property type="evidence" value="ECO:0007669"/>
    <property type="project" value="UniProtKB-UniRule"/>
</dbReference>
<dbReference type="AlphaFoldDB" id="A0A1F7X146"/>
<dbReference type="InterPro" id="IPR036787">
    <property type="entry name" value="T_IF-3_N_sf"/>
</dbReference>
<keyword evidence="2 7" id="KW-0396">Initiation factor</keyword>
<feature type="domain" description="Translation initiation factor 3 C-terminal" evidence="5">
    <location>
        <begin position="88"/>
        <end position="125"/>
    </location>
</feature>
<protein>
    <recommendedName>
        <fullName evidence="4">Translation initiation factor IF-3</fullName>
    </recommendedName>
</protein>